<feature type="compositionally biased region" description="Basic and acidic residues" evidence="1">
    <location>
        <begin position="359"/>
        <end position="371"/>
    </location>
</feature>
<feature type="compositionally biased region" description="Gly residues" evidence="1">
    <location>
        <begin position="246"/>
        <end position="257"/>
    </location>
</feature>
<accession>A0A6J4P3T6</accession>
<feature type="compositionally biased region" description="Basic and acidic residues" evidence="1">
    <location>
        <begin position="119"/>
        <end position="143"/>
    </location>
</feature>
<feature type="compositionally biased region" description="Basic residues" evidence="1">
    <location>
        <begin position="72"/>
        <end position="85"/>
    </location>
</feature>
<name>A0A6J4P3T6_9ACTN</name>
<protein>
    <submittedName>
        <fullName evidence="2">Glycosyltransferase</fullName>
    </submittedName>
</protein>
<feature type="compositionally biased region" description="Basic residues" evidence="1">
    <location>
        <begin position="338"/>
        <end position="358"/>
    </location>
</feature>
<proteinExistence type="predicted"/>
<feature type="region of interest" description="Disordered" evidence="1">
    <location>
        <begin position="1"/>
        <end position="159"/>
    </location>
</feature>
<dbReference type="EMBL" id="CADCUN010000250">
    <property type="protein sequence ID" value="CAA9405393.1"/>
    <property type="molecule type" value="Genomic_DNA"/>
</dbReference>
<evidence type="ECO:0000256" key="1">
    <source>
        <dbReference type="SAM" id="MobiDB-lite"/>
    </source>
</evidence>
<feature type="compositionally biased region" description="Low complexity" evidence="1">
    <location>
        <begin position="258"/>
        <end position="268"/>
    </location>
</feature>
<sequence>GTPVASASTDGVGRRARLRRRGLPAGVPRLAPRPDVAPLGGGRGGRRLPRPQRRDRRRLRVEGPAHPGGARGQRRTRLGPQRRRLARDGRAPGVPRLRRRPPARLPGGAGGQHHRLRLRLRDRVRGALGDRRPARAALDEAPARTRSRAAGRRAAGDPRRRVRLEQGLPALLLRRRRPPLARGSALRGPAVDHARLRARHLRRGAGDRLPLAHPRRRLLHHPAAFVAGRPGRSLDHQAHVVRRGALGGRRGRGGGVPRPGAGRRPVALLPGDPGRERRVVGTAPRRGPRVLGRSALVDRLGASARAPSVRLAGRAGPARRRGVADDLGADAGGPGAPGRRRAPAPRRTVPRPRPGRRGPGRDCDPGPRARL</sequence>
<dbReference type="AlphaFoldDB" id="A0A6J4P3T6"/>
<feature type="region of interest" description="Disordered" evidence="1">
    <location>
        <begin position="308"/>
        <end position="371"/>
    </location>
</feature>
<organism evidence="2">
    <name type="scientific">uncultured Nocardioides sp</name>
    <dbReference type="NCBI Taxonomy" id="198441"/>
    <lineage>
        <taxon>Bacteria</taxon>
        <taxon>Bacillati</taxon>
        <taxon>Actinomycetota</taxon>
        <taxon>Actinomycetes</taxon>
        <taxon>Propionibacteriales</taxon>
        <taxon>Nocardioidaceae</taxon>
        <taxon>Nocardioides</taxon>
        <taxon>environmental samples</taxon>
    </lineage>
</organism>
<feature type="compositionally biased region" description="Basic residues" evidence="1">
    <location>
        <begin position="44"/>
        <end position="59"/>
    </location>
</feature>
<keyword evidence="2" id="KW-0808">Transferase</keyword>
<gene>
    <name evidence="2" type="ORF">AVDCRST_MAG60-2342</name>
</gene>
<feature type="non-terminal residue" evidence="2">
    <location>
        <position position="1"/>
    </location>
</feature>
<evidence type="ECO:0000313" key="2">
    <source>
        <dbReference type="EMBL" id="CAA9405393.1"/>
    </source>
</evidence>
<reference evidence="2" key="1">
    <citation type="submission" date="2020-02" db="EMBL/GenBank/DDBJ databases">
        <authorList>
            <person name="Meier V. D."/>
        </authorList>
    </citation>
    <scope>NUCLEOTIDE SEQUENCE</scope>
    <source>
        <strain evidence="2">AVDCRST_MAG60</strain>
    </source>
</reference>
<feature type="non-terminal residue" evidence="2">
    <location>
        <position position="371"/>
    </location>
</feature>
<feature type="region of interest" description="Disordered" evidence="1">
    <location>
        <begin position="246"/>
        <end position="292"/>
    </location>
</feature>
<dbReference type="GO" id="GO:0016740">
    <property type="term" value="F:transferase activity"/>
    <property type="evidence" value="ECO:0007669"/>
    <property type="project" value="UniProtKB-KW"/>
</dbReference>